<dbReference type="AlphaFoldDB" id="A0AAP0ZMX4"/>
<keyword evidence="1" id="KW-0812">Transmembrane</keyword>
<reference evidence="2 3" key="2">
    <citation type="submission" date="2015-09" db="EMBL/GenBank/DDBJ databases">
        <title>Draft genome sequence of Xanthomonas oryzae pv. USA str. X11-5A.</title>
        <authorList>
            <person name="Knight B.M."/>
            <person name="Roberts D.P."/>
            <person name="Lin D."/>
            <person name="Hari K."/>
            <person name="Fletcher J."/>
            <person name="Melcher U."/>
            <person name="Blagden T."/>
            <person name="Winegar R.A."/>
        </authorList>
    </citation>
    <scope>NUCLEOTIDE SEQUENCE [LARGE SCALE GENOMIC DNA]</scope>
    <source>
        <strain evidence="2 3">X11-5A</strain>
    </source>
</reference>
<organism evidence="2 3">
    <name type="scientific">Xanthomonas oryzae</name>
    <dbReference type="NCBI Taxonomy" id="347"/>
    <lineage>
        <taxon>Bacteria</taxon>
        <taxon>Pseudomonadati</taxon>
        <taxon>Pseudomonadota</taxon>
        <taxon>Gammaproteobacteria</taxon>
        <taxon>Lysobacterales</taxon>
        <taxon>Lysobacteraceae</taxon>
        <taxon>Xanthomonas</taxon>
    </lineage>
</organism>
<protein>
    <submittedName>
        <fullName evidence="2">Uncharacterized protein</fullName>
    </submittedName>
</protein>
<feature type="transmembrane region" description="Helical" evidence="1">
    <location>
        <begin position="6"/>
        <end position="27"/>
    </location>
</feature>
<sequence length="90" mass="10250">MTLMVRWVWIGAGVSLLCALVALIGTYQMLYGDYATRYQALRAQVPYLEAINRSDIAPCGDGRLCVNIDDKAPKFGDKKQYRLVKPRPWR</sequence>
<reference evidence="2 3" key="1">
    <citation type="submission" date="2015-07" db="EMBL/GenBank/DDBJ databases">
        <authorList>
            <consortium name="Consortium for Microbial Forensics and Genomics (microFORGE)"/>
            <person name="Knight B.M."/>
            <person name="Roberts D.P."/>
            <person name="Lin D."/>
            <person name="Hari K."/>
            <person name="Fletcher J."/>
            <person name="Melcher U."/>
            <person name="Blagden T."/>
            <person name="Winegar R.A."/>
        </authorList>
    </citation>
    <scope>NUCLEOTIDE SEQUENCE [LARGE SCALE GENOMIC DNA]</scope>
    <source>
        <strain evidence="2 3">X11-5A</strain>
    </source>
</reference>
<dbReference type="RefSeq" id="WP_019301476.1">
    <property type="nucleotide sequence ID" value="NZ_CP036251.1"/>
</dbReference>
<dbReference type="EMBL" id="LHUJ01000144">
    <property type="protein sequence ID" value="KOR46032.1"/>
    <property type="molecule type" value="Genomic_DNA"/>
</dbReference>
<accession>A0AAP0ZMX4</accession>
<evidence type="ECO:0000256" key="1">
    <source>
        <dbReference type="SAM" id="Phobius"/>
    </source>
</evidence>
<comment type="caution">
    <text evidence="2">The sequence shown here is derived from an EMBL/GenBank/DDBJ whole genome shotgun (WGS) entry which is preliminary data.</text>
</comment>
<keyword evidence="1" id="KW-1133">Transmembrane helix</keyword>
<dbReference type="Proteomes" id="UP000036790">
    <property type="component" value="Unassembled WGS sequence"/>
</dbReference>
<gene>
    <name evidence="2" type="ORF">ADT25_07245</name>
</gene>
<proteinExistence type="predicted"/>
<evidence type="ECO:0000313" key="2">
    <source>
        <dbReference type="EMBL" id="KOR46032.1"/>
    </source>
</evidence>
<name>A0AAP0ZMX4_9XANT</name>
<keyword evidence="1" id="KW-0472">Membrane</keyword>
<evidence type="ECO:0000313" key="3">
    <source>
        <dbReference type="Proteomes" id="UP000036790"/>
    </source>
</evidence>